<evidence type="ECO:0000313" key="3">
    <source>
        <dbReference type="Proteomes" id="UP000708208"/>
    </source>
</evidence>
<name>A0A8J2LQK6_9HEXA</name>
<dbReference type="EMBL" id="CAJVCH010570730">
    <property type="protein sequence ID" value="CAG7835691.1"/>
    <property type="molecule type" value="Genomic_DNA"/>
</dbReference>
<reference evidence="2" key="1">
    <citation type="submission" date="2021-06" db="EMBL/GenBank/DDBJ databases">
        <authorList>
            <person name="Hodson N. C."/>
            <person name="Mongue J. A."/>
            <person name="Jaron S. K."/>
        </authorList>
    </citation>
    <scope>NUCLEOTIDE SEQUENCE</scope>
</reference>
<comment type="caution">
    <text evidence="2">The sequence shown here is derived from an EMBL/GenBank/DDBJ whole genome shotgun (WGS) entry which is preliminary data.</text>
</comment>
<gene>
    <name evidence="2" type="ORF">AFUS01_LOCUS45027</name>
</gene>
<feature type="compositionally biased region" description="Basic residues" evidence="1">
    <location>
        <begin position="1"/>
        <end position="20"/>
    </location>
</feature>
<feature type="compositionally biased region" description="Polar residues" evidence="1">
    <location>
        <begin position="24"/>
        <end position="34"/>
    </location>
</feature>
<evidence type="ECO:0000256" key="1">
    <source>
        <dbReference type="SAM" id="MobiDB-lite"/>
    </source>
</evidence>
<dbReference type="AlphaFoldDB" id="A0A8J2LQK6"/>
<keyword evidence="3" id="KW-1185">Reference proteome</keyword>
<accession>A0A8J2LQK6</accession>
<feature type="region of interest" description="Disordered" evidence="1">
    <location>
        <begin position="1"/>
        <end position="39"/>
    </location>
</feature>
<proteinExistence type="predicted"/>
<dbReference type="Proteomes" id="UP000708208">
    <property type="component" value="Unassembled WGS sequence"/>
</dbReference>
<protein>
    <submittedName>
        <fullName evidence="2">Uncharacterized protein</fullName>
    </submittedName>
</protein>
<feature type="region of interest" description="Disordered" evidence="1">
    <location>
        <begin position="68"/>
        <end position="96"/>
    </location>
</feature>
<sequence>MHVGRRMNRFFSSLKRKKSKVSSEANDSPATSNKFLAFRSSGRLKRKGNSSSRCQLLDDQLNDELLTSDKENSIDIPPRSASRKEAPMPRNVSSPDHQLEVQVDICQGVALLGADEDDDDDIDRILFEDLRQPSPSSNVMGDDIRKRITRTELEVNSNYPSTPANDAEDGITYRPMSLSNDTNKCSACRLHERNESSNGTASECFSPTGNKGCGEGDQNQGNSVSLPAAPDAAMIKIPKKKLSLGEFRRSAKRVRKAMKVGFVNWAQSMSYHYSSAVIPEFYECPAMTSIDCHYNRTETPWYPQHCHYSVNERYNSSLYPNPKQVYHCTL</sequence>
<evidence type="ECO:0000313" key="2">
    <source>
        <dbReference type="EMBL" id="CAG7835691.1"/>
    </source>
</evidence>
<organism evidence="2 3">
    <name type="scientific">Allacma fusca</name>
    <dbReference type="NCBI Taxonomy" id="39272"/>
    <lineage>
        <taxon>Eukaryota</taxon>
        <taxon>Metazoa</taxon>
        <taxon>Ecdysozoa</taxon>
        <taxon>Arthropoda</taxon>
        <taxon>Hexapoda</taxon>
        <taxon>Collembola</taxon>
        <taxon>Symphypleona</taxon>
        <taxon>Sminthuridae</taxon>
        <taxon>Allacma</taxon>
    </lineage>
</organism>